<evidence type="ECO:0000313" key="5">
    <source>
        <dbReference type="Proteomes" id="UP000823921"/>
    </source>
</evidence>
<evidence type="ECO:0000256" key="2">
    <source>
        <dbReference type="ARBA" id="ARBA00022840"/>
    </source>
</evidence>
<dbReference type="EMBL" id="DWXO01000051">
    <property type="protein sequence ID" value="HJB80362.1"/>
    <property type="molecule type" value="Genomic_DNA"/>
</dbReference>
<dbReference type="SUPFAM" id="SSF52540">
    <property type="entry name" value="P-loop containing nucleoside triphosphate hydrolases"/>
    <property type="match status" value="1"/>
</dbReference>
<evidence type="ECO:0000256" key="1">
    <source>
        <dbReference type="ARBA" id="ARBA00022741"/>
    </source>
</evidence>
<organism evidence="4 5">
    <name type="scientific">Candidatus Flavonifractor intestinigallinarum</name>
    <dbReference type="NCBI Taxonomy" id="2838586"/>
    <lineage>
        <taxon>Bacteria</taxon>
        <taxon>Bacillati</taxon>
        <taxon>Bacillota</taxon>
        <taxon>Clostridia</taxon>
        <taxon>Eubacteriales</taxon>
        <taxon>Oscillospiraceae</taxon>
        <taxon>Flavonifractor</taxon>
    </lineage>
</organism>
<dbReference type="PROSITE" id="PS00211">
    <property type="entry name" value="ABC_TRANSPORTER_1"/>
    <property type="match status" value="1"/>
</dbReference>
<dbReference type="GO" id="GO:0005524">
    <property type="term" value="F:ATP binding"/>
    <property type="evidence" value="ECO:0007669"/>
    <property type="project" value="UniProtKB-KW"/>
</dbReference>
<dbReference type="InterPro" id="IPR003439">
    <property type="entry name" value="ABC_transporter-like_ATP-bd"/>
</dbReference>
<dbReference type="AlphaFoldDB" id="A0A9D2MLG3"/>
<dbReference type="PANTHER" id="PTHR43514:SF1">
    <property type="entry name" value="SULFATE_THIOSULFATE IMPORT ATP-BINDING PROTEIN CYSA"/>
    <property type="match status" value="1"/>
</dbReference>
<keyword evidence="1" id="KW-0547">Nucleotide-binding</keyword>
<dbReference type="InterPro" id="IPR027417">
    <property type="entry name" value="P-loop_NTPase"/>
</dbReference>
<dbReference type="InterPro" id="IPR003593">
    <property type="entry name" value="AAA+_ATPase"/>
</dbReference>
<dbReference type="Gene3D" id="3.40.50.300">
    <property type="entry name" value="P-loop containing nucleotide triphosphate hydrolases"/>
    <property type="match status" value="1"/>
</dbReference>
<dbReference type="PROSITE" id="PS50893">
    <property type="entry name" value="ABC_TRANSPORTER_2"/>
    <property type="match status" value="1"/>
</dbReference>
<dbReference type="InterPro" id="IPR050334">
    <property type="entry name" value="Molybdenum_import_ModC"/>
</dbReference>
<evidence type="ECO:0000259" key="3">
    <source>
        <dbReference type="PROSITE" id="PS50893"/>
    </source>
</evidence>
<dbReference type="PANTHER" id="PTHR43514">
    <property type="entry name" value="ABC TRANSPORTER I FAMILY MEMBER 10"/>
    <property type="match status" value="1"/>
</dbReference>
<accession>A0A9D2MLG3</accession>
<dbReference type="InterPro" id="IPR017871">
    <property type="entry name" value="ABC_transporter-like_CS"/>
</dbReference>
<dbReference type="SMART" id="SM00382">
    <property type="entry name" value="AAA"/>
    <property type="match status" value="1"/>
</dbReference>
<reference evidence="4" key="2">
    <citation type="submission" date="2021-04" db="EMBL/GenBank/DDBJ databases">
        <authorList>
            <person name="Gilroy R."/>
        </authorList>
    </citation>
    <scope>NUCLEOTIDE SEQUENCE</scope>
    <source>
        <strain evidence="4">CHK192-8294</strain>
    </source>
</reference>
<sequence>MRLQVDIHKDFGKFQLDYAFETESGQVTGLLGASGCGKSLTLKCIAGIEKPDRGRIVLDNKVLFDSERRIDLPPQKRKVGYLFQNYALFPNMTVAQNIAVGVQDKAARKETVNRLISSFYLEGQEHKYPRQLSGGQQQRVALARILASQPEVLLLDEPFSALDSYLKWQVELELADILAAFSGPVLFVTHNRDEVQRLCQQVCVLDNGRSQAMMPVHELFEAPRTLSACLLSGCKNVSRARATADGMVEALDWGVTLDPGQPLPEGLTHIGVRAHYIRPVEGPGPNALPCQVERVVENVFSTVVMLSTPGGSQGFSRLRIELEKDRWAALSQCDPLWLELPTKDLLLLTSN</sequence>
<dbReference type="Proteomes" id="UP000823921">
    <property type="component" value="Unassembled WGS sequence"/>
</dbReference>
<name>A0A9D2MLG3_9FIRM</name>
<gene>
    <name evidence="4" type="ORF">H9712_05205</name>
</gene>
<protein>
    <submittedName>
        <fullName evidence="4">Sulfate/molybdate ABC transporter ATP-binding protein</fullName>
    </submittedName>
</protein>
<dbReference type="Pfam" id="PF00005">
    <property type="entry name" value="ABC_tran"/>
    <property type="match status" value="1"/>
</dbReference>
<dbReference type="GO" id="GO:0016887">
    <property type="term" value="F:ATP hydrolysis activity"/>
    <property type="evidence" value="ECO:0007669"/>
    <property type="project" value="InterPro"/>
</dbReference>
<proteinExistence type="predicted"/>
<keyword evidence="2 4" id="KW-0067">ATP-binding</keyword>
<evidence type="ECO:0000313" key="4">
    <source>
        <dbReference type="EMBL" id="HJB80362.1"/>
    </source>
</evidence>
<feature type="domain" description="ABC transporter" evidence="3">
    <location>
        <begin position="2"/>
        <end position="232"/>
    </location>
</feature>
<reference evidence="4" key="1">
    <citation type="journal article" date="2021" name="PeerJ">
        <title>Extensive microbial diversity within the chicken gut microbiome revealed by metagenomics and culture.</title>
        <authorList>
            <person name="Gilroy R."/>
            <person name="Ravi A."/>
            <person name="Getino M."/>
            <person name="Pursley I."/>
            <person name="Horton D.L."/>
            <person name="Alikhan N.F."/>
            <person name="Baker D."/>
            <person name="Gharbi K."/>
            <person name="Hall N."/>
            <person name="Watson M."/>
            <person name="Adriaenssens E.M."/>
            <person name="Foster-Nyarko E."/>
            <person name="Jarju S."/>
            <person name="Secka A."/>
            <person name="Antonio M."/>
            <person name="Oren A."/>
            <person name="Chaudhuri R.R."/>
            <person name="La Ragione R."/>
            <person name="Hildebrand F."/>
            <person name="Pallen M.J."/>
        </authorList>
    </citation>
    <scope>NUCLEOTIDE SEQUENCE</scope>
    <source>
        <strain evidence="4">CHK192-8294</strain>
    </source>
</reference>
<comment type="caution">
    <text evidence="4">The sequence shown here is derived from an EMBL/GenBank/DDBJ whole genome shotgun (WGS) entry which is preliminary data.</text>
</comment>